<dbReference type="GO" id="GO:0005739">
    <property type="term" value="C:mitochondrion"/>
    <property type="evidence" value="ECO:0007669"/>
    <property type="project" value="UniProtKB-ARBA"/>
</dbReference>
<dbReference type="GO" id="GO:0010468">
    <property type="term" value="P:regulation of gene expression"/>
    <property type="evidence" value="ECO:0007669"/>
    <property type="project" value="UniProtKB-ARBA"/>
</dbReference>
<organism evidence="4 5">
    <name type="scientific">Sitophilus oryzae</name>
    <name type="common">Rice weevil</name>
    <name type="synonym">Curculio oryzae</name>
    <dbReference type="NCBI Taxonomy" id="7048"/>
    <lineage>
        <taxon>Eukaryota</taxon>
        <taxon>Metazoa</taxon>
        <taxon>Ecdysozoa</taxon>
        <taxon>Arthropoda</taxon>
        <taxon>Hexapoda</taxon>
        <taxon>Insecta</taxon>
        <taxon>Pterygota</taxon>
        <taxon>Neoptera</taxon>
        <taxon>Endopterygota</taxon>
        <taxon>Coleoptera</taxon>
        <taxon>Polyphaga</taxon>
        <taxon>Cucujiformia</taxon>
        <taxon>Curculionidae</taxon>
        <taxon>Dryophthorinae</taxon>
        <taxon>Sitophilus</taxon>
    </lineage>
</organism>
<feature type="region of interest" description="Disordered" evidence="2">
    <location>
        <begin position="136"/>
        <end position="177"/>
    </location>
</feature>
<dbReference type="Proteomes" id="UP000504635">
    <property type="component" value="Unplaced"/>
</dbReference>
<feature type="compositionally biased region" description="Basic and acidic residues" evidence="2">
    <location>
        <begin position="155"/>
        <end position="176"/>
    </location>
</feature>
<feature type="compositionally biased region" description="Polar residues" evidence="2">
    <location>
        <begin position="136"/>
        <end position="152"/>
    </location>
</feature>
<feature type="compositionally biased region" description="Basic and acidic residues" evidence="2">
    <location>
        <begin position="273"/>
        <end position="291"/>
    </location>
</feature>
<dbReference type="RefSeq" id="XP_030746885.1">
    <property type="nucleotide sequence ID" value="XM_030891025.1"/>
</dbReference>
<evidence type="ECO:0000313" key="6">
    <source>
        <dbReference type="RefSeq" id="XP_030746885.1"/>
    </source>
</evidence>
<dbReference type="CTD" id="31459"/>
<feature type="compositionally biased region" description="Polar residues" evidence="2">
    <location>
        <begin position="191"/>
        <end position="202"/>
    </location>
</feature>
<dbReference type="GO" id="GO:0003723">
    <property type="term" value="F:RNA binding"/>
    <property type="evidence" value="ECO:0007669"/>
    <property type="project" value="UniProtKB-UniRule"/>
</dbReference>
<dbReference type="Gene3D" id="2.30.30.140">
    <property type="match status" value="1"/>
</dbReference>
<dbReference type="Gene3D" id="2.40.50.90">
    <property type="match status" value="1"/>
</dbReference>
<dbReference type="SMART" id="SM00333">
    <property type="entry name" value="TUDOR"/>
    <property type="match status" value="1"/>
</dbReference>
<dbReference type="CDD" id="cd20407">
    <property type="entry name" value="Tudor_AKAP1"/>
    <property type="match status" value="1"/>
</dbReference>
<dbReference type="OrthoDB" id="10069557at2759"/>
<evidence type="ECO:0000256" key="2">
    <source>
        <dbReference type="SAM" id="MobiDB-lite"/>
    </source>
</evidence>
<dbReference type="AlphaFoldDB" id="A0A6J2X7N9"/>
<gene>
    <name evidence="5 6" type="primary">LOC115875534</name>
</gene>
<dbReference type="SMART" id="SM00322">
    <property type="entry name" value="KH"/>
    <property type="match status" value="1"/>
</dbReference>
<dbReference type="PROSITE" id="PS50304">
    <property type="entry name" value="TUDOR"/>
    <property type="match status" value="1"/>
</dbReference>
<dbReference type="InterPro" id="IPR002999">
    <property type="entry name" value="Tudor"/>
</dbReference>
<dbReference type="Pfam" id="PF00013">
    <property type="entry name" value="KH_1"/>
    <property type="match status" value="1"/>
</dbReference>
<dbReference type="PANTHER" id="PTHR22948">
    <property type="entry name" value="TUDOR DOMAIN CONTAINING PROTEIN"/>
    <property type="match status" value="1"/>
</dbReference>
<dbReference type="InterPro" id="IPR047367">
    <property type="entry name" value="Tudor_AKAP1"/>
</dbReference>
<feature type="region of interest" description="Disordered" evidence="2">
    <location>
        <begin position="191"/>
        <end position="339"/>
    </location>
</feature>
<dbReference type="Pfam" id="PF00567">
    <property type="entry name" value="TUDOR"/>
    <property type="match status" value="1"/>
</dbReference>
<keyword evidence="1" id="KW-0694">RNA-binding</keyword>
<dbReference type="InterPro" id="IPR004087">
    <property type="entry name" value="KH_dom"/>
</dbReference>
<evidence type="ECO:0000313" key="4">
    <source>
        <dbReference type="Proteomes" id="UP000504635"/>
    </source>
</evidence>
<feature type="compositionally biased region" description="Basic and acidic residues" evidence="2">
    <location>
        <begin position="224"/>
        <end position="234"/>
    </location>
</feature>
<dbReference type="InterPro" id="IPR050621">
    <property type="entry name" value="Tudor_domain_containing"/>
</dbReference>
<dbReference type="SUPFAM" id="SSF54791">
    <property type="entry name" value="Eukaryotic type KH-domain (KH-domain type I)"/>
    <property type="match status" value="1"/>
</dbReference>
<evidence type="ECO:0000256" key="1">
    <source>
        <dbReference type="PROSITE-ProRule" id="PRU00117"/>
    </source>
</evidence>
<sequence>MAPFLPGPVVKYSVPTVIILLSYFLYRRKKIGVRSDTGGSKPIEESFRDSTESTEESETFEDPDLSIAAFPEKVKRSQSTPVSSPPKSFNRSLSGVETAPIDIVYPPELRSTKSTPVVIPDEDLDIEIEKIKSMRNQYTSPSTISSHLSKTPSPKVEKSIADFKSSPEVKQEDSDNKNCSVIKESFEHNVLNSSSDSNTSIKMAQKDITPVVTKPNTPKKIKSNKTEKKQEKPVKSPQKNKTPEKKMSVLKISSPEPKEEECGLQNTNQTSGEDLHDHPEVCRKSSGRDSANHSPSDVMMASPSLSCMSDNHSEGSSDSGKGSSDVATPPASRTPQIGMDPSVPVSYDFAIHQNLVGKLIGRQGCFVQNIKDKCNAHVYVRSHPTNNRLKLCSVEGTQKEIDKALKMIRDKFPLKKYAEVTLEQVQLTPLVPTVSLVPDYLYLKLIEGINNDTILSCMVAPNHLFMQQPTHPSFPSLNLLTNCMNSCYNSTDSPLLPSPIPENTVCAAYSIDSWYRAIVLSSDDETDTSYIKFLDYGGYAYVENDKLRQIRQDFILLPFQASECFLSNVKPLTSDGSWPEEAYNIVAEVTKGSIIYTQVADYSPEGVPLVLCFVVTGPQDVVFLNRRLVDEGYAEWVDFEETPSTTQQSEVDTIVA</sequence>
<feature type="compositionally biased region" description="Basic and acidic residues" evidence="2">
    <location>
        <begin position="42"/>
        <end position="51"/>
    </location>
</feature>
<dbReference type="InterPro" id="IPR004088">
    <property type="entry name" value="KH_dom_type_1"/>
</dbReference>
<evidence type="ECO:0000259" key="3">
    <source>
        <dbReference type="PROSITE" id="PS50304"/>
    </source>
</evidence>
<feature type="compositionally biased region" description="Acidic residues" evidence="2">
    <location>
        <begin position="52"/>
        <end position="64"/>
    </location>
</feature>
<dbReference type="Gene3D" id="3.30.1370.10">
    <property type="entry name" value="K Homology domain, type 1"/>
    <property type="match status" value="1"/>
</dbReference>
<dbReference type="CDD" id="cd22395">
    <property type="entry name" value="KH-I_AKAP1"/>
    <property type="match status" value="1"/>
</dbReference>
<evidence type="ECO:0000313" key="5">
    <source>
        <dbReference type="RefSeq" id="XP_030746884.1"/>
    </source>
</evidence>
<dbReference type="InterPro" id="IPR036612">
    <property type="entry name" value="KH_dom_type_1_sf"/>
</dbReference>
<proteinExistence type="predicted"/>
<accession>A0A6J2X7N9</accession>
<reference evidence="5 6" key="1">
    <citation type="submission" date="2025-04" db="UniProtKB">
        <authorList>
            <consortium name="RefSeq"/>
        </authorList>
    </citation>
    <scope>IDENTIFICATION</scope>
    <source>
        <tissue evidence="5 6">Gonads</tissue>
    </source>
</reference>
<feature type="domain" description="Tudor" evidence="3">
    <location>
        <begin position="499"/>
        <end position="557"/>
    </location>
</feature>
<dbReference type="GeneID" id="115875534"/>
<feature type="compositionally biased region" description="Low complexity" evidence="2">
    <location>
        <begin position="314"/>
        <end position="325"/>
    </location>
</feature>
<keyword evidence="4" id="KW-1185">Reference proteome</keyword>
<dbReference type="InterPro" id="IPR047368">
    <property type="entry name" value="KH-I_AKAP1"/>
</dbReference>
<dbReference type="PANTHER" id="PTHR22948:SF65">
    <property type="entry name" value="A-KINASE ANCHORING PROTEIN 1"/>
    <property type="match status" value="1"/>
</dbReference>
<dbReference type="KEGG" id="soy:115875534"/>
<dbReference type="RefSeq" id="XP_030746884.1">
    <property type="nucleotide sequence ID" value="XM_030891024.1"/>
</dbReference>
<dbReference type="InterPro" id="IPR035437">
    <property type="entry name" value="SNase_OB-fold_sf"/>
</dbReference>
<name>A0A6J2X7N9_SITOR</name>
<feature type="region of interest" description="Disordered" evidence="2">
    <location>
        <begin position="35"/>
        <end position="93"/>
    </location>
</feature>
<feature type="compositionally biased region" description="Polar residues" evidence="2">
    <location>
        <begin position="77"/>
        <end position="93"/>
    </location>
</feature>
<dbReference type="SUPFAM" id="SSF63748">
    <property type="entry name" value="Tudor/PWWP/MBT"/>
    <property type="match status" value="1"/>
</dbReference>
<dbReference type="PROSITE" id="PS50084">
    <property type="entry name" value="KH_TYPE_1"/>
    <property type="match status" value="1"/>
</dbReference>
<protein>
    <submittedName>
        <fullName evidence="5 6">KH domain-containing protein akap-1</fullName>
    </submittedName>
</protein>